<feature type="compositionally biased region" description="Basic and acidic residues" evidence="9">
    <location>
        <begin position="919"/>
        <end position="934"/>
    </location>
</feature>
<keyword evidence="8 10" id="KW-0472">Membrane</keyword>
<evidence type="ECO:0000256" key="9">
    <source>
        <dbReference type="SAM" id="MobiDB-lite"/>
    </source>
</evidence>
<name>A0A5M3N8B9_CONPW</name>
<dbReference type="GO" id="GO:1990456">
    <property type="term" value="P:mitochondrion-endoplasmic reticulum membrane tethering"/>
    <property type="evidence" value="ECO:0007669"/>
    <property type="project" value="TreeGrafter"/>
</dbReference>
<feature type="region of interest" description="Disordered" evidence="9">
    <location>
        <begin position="1003"/>
        <end position="1189"/>
    </location>
</feature>
<dbReference type="GO" id="GO:0015914">
    <property type="term" value="P:phospholipid transport"/>
    <property type="evidence" value="ECO:0007669"/>
    <property type="project" value="TreeGrafter"/>
</dbReference>
<feature type="compositionally biased region" description="Low complexity" evidence="9">
    <location>
        <begin position="1083"/>
        <end position="1100"/>
    </location>
</feature>
<feature type="compositionally biased region" description="Low complexity" evidence="9">
    <location>
        <begin position="731"/>
        <end position="753"/>
    </location>
</feature>
<feature type="compositionally biased region" description="Low complexity" evidence="9">
    <location>
        <begin position="1154"/>
        <end position="1170"/>
    </location>
</feature>
<evidence type="ECO:0000256" key="8">
    <source>
        <dbReference type="ARBA" id="ARBA00023136"/>
    </source>
</evidence>
<keyword evidence="7" id="KW-0446">Lipid-binding</keyword>
<feature type="compositionally biased region" description="Basic and acidic residues" evidence="9">
    <location>
        <begin position="581"/>
        <end position="598"/>
    </location>
</feature>
<dbReference type="Pfam" id="PF10296">
    <property type="entry name" value="MMM1"/>
    <property type="match status" value="1"/>
</dbReference>
<feature type="compositionally biased region" description="Basic and acidic residues" evidence="9">
    <location>
        <begin position="1117"/>
        <end position="1128"/>
    </location>
</feature>
<feature type="region of interest" description="Disordered" evidence="9">
    <location>
        <begin position="222"/>
        <end position="244"/>
    </location>
</feature>
<keyword evidence="3 10" id="KW-0812">Transmembrane</keyword>
<dbReference type="PROSITE" id="PS51847">
    <property type="entry name" value="SMP"/>
    <property type="match status" value="1"/>
</dbReference>
<dbReference type="GO" id="GO:0008289">
    <property type="term" value="F:lipid binding"/>
    <property type="evidence" value="ECO:0007669"/>
    <property type="project" value="UniProtKB-KW"/>
</dbReference>
<evidence type="ECO:0000256" key="4">
    <source>
        <dbReference type="ARBA" id="ARBA00022824"/>
    </source>
</evidence>
<feature type="domain" description="SMP-LTD" evidence="11">
    <location>
        <begin position="352"/>
        <end position="543"/>
    </location>
</feature>
<sequence>MSLRAIVYAYVLGGLTFVPLLIFACIFYTVYTSVPVGDTNPDKPLKARLARENQQQQEQDDMEKDAAALSADGSNTESSEDAASSAADTANANANANGSPTASASASASASAAGEVNDLPKPRRGWLTVRRTFEELPLDGSYVAMVRSFLDARSKDPKRSRPRDAWYVVLKRTVLYLYEDESMTECGAAIELGSHDVGVFPGGLGDGELFTKRSAIVLRPRVREGEGRDKDKDREEGASVAAMPSVTREMALPLDERSAEQKAEDAAGAGTKKAGKVAEEERAQEAARAEALGAQTPWFIFVRSCCEMEDWYLALVHASSAPANTPTLRPLHGVFRPAEMDTLVATIDEQPDVIPMRWLNALLGRIFYSFYRTQLLESYIIGRLMRKLAKVKRPSFLSDIVVTEFSVGNHAPLLSKPMLKELTKEGDAALEVHVAYKGEIRATVQATAIINLGSRFKSYTVKLVLAVVLRELEGNLLVKVKRPPSSRIWYAFTQTPRMVLNVEPIVSDRQITWSMILNQIEARLIEVIQESIVMPNMDDISFFDSSQFMHRGGIWSDARRTKVNINPADYAGDEDQQSKNNAEDPSKPTELKHSHSAEEMGTDGIPVENETIARSATVGEAAPATASARRRSWFGKENTEDTILSTTEEDSEGDERGRNTTPKMASDEDVTQEVQVNEPDTHDVEDEPMSPPPPPRSPSVHSVGAHSRSSRAHSISSSVGGDESASYLSDSSGPGPSSASASARSNSNRNSSSIGPTTSSFLNALKSKAGDKQALSNSAKEAMRKWGVNVNWGGLKNKDTPTTTVEDTSDGGGESAGDAPVPRTGDSRRSFPSFAEIKAAVADRNAEYQHQHQGQTNGDSIPTPSSNNGKARTVSTSSTRSTGSHAGSSTLASGGESSSGSARTIASATPLSRSANESFQDRDRDVEGAAEAHRPPPIFTQQPTQAKGMMIPGIHAKHRGEVMSLGNVAPASPAPEEKAKVAAATTTTASPAIQSVYRLWKSPTMGATGAGGSSSTGNGNAQQDTTPRPDAGERNKDVAPLTLSPSPSPEFVAHAPASAPILSPPAPAATASSPRVPPPLPPRSVSSTVTRTATPASTPAILTQQPASASDALKSIASKDEGARHSREGAASPTSPASVGSGEAPSVDGGINGAASAAARPVSPPASASLPPRPDNRPPLPPRKVPTIA</sequence>
<reference evidence="13" key="1">
    <citation type="journal article" date="2012" name="Science">
        <title>The Paleozoic origin of enzymatic lignin decomposition reconstructed from 31 fungal genomes.</title>
        <authorList>
            <person name="Floudas D."/>
            <person name="Binder M."/>
            <person name="Riley R."/>
            <person name="Barry K."/>
            <person name="Blanchette R.A."/>
            <person name="Henrissat B."/>
            <person name="Martinez A.T."/>
            <person name="Otillar R."/>
            <person name="Spatafora J.W."/>
            <person name="Yadav J.S."/>
            <person name="Aerts A."/>
            <person name="Benoit I."/>
            <person name="Boyd A."/>
            <person name="Carlson A."/>
            <person name="Copeland A."/>
            <person name="Coutinho P.M."/>
            <person name="de Vries R.P."/>
            <person name="Ferreira P."/>
            <person name="Findley K."/>
            <person name="Foster B."/>
            <person name="Gaskell J."/>
            <person name="Glotzer D."/>
            <person name="Gorecki P."/>
            <person name="Heitman J."/>
            <person name="Hesse C."/>
            <person name="Hori C."/>
            <person name="Igarashi K."/>
            <person name="Jurgens J.A."/>
            <person name="Kallen N."/>
            <person name="Kersten P."/>
            <person name="Kohler A."/>
            <person name="Kuees U."/>
            <person name="Kumar T.K.A."/>
            <person name="Kuo A."/>
            <person name="LaButti K."/>
            <person name="Larrondo L.F."/>
            <person name="Lindquist E."/>
            <person name="Ling A."/>
            <person name="Lombard V."/>
            <person name="Lucas S."/>
            <person name="Lundell T."/>
            <person name="Martin R."/>
            <person name="McLaughlin D.J."/>
            <person name="Morgenstern I."/>
            <person name="Morin E."/>
            <person name="Murat C."/>
            <person name="Nagy L.G."/>
            <person name="Nolan M."/>
            <person name="Ohm R.A."/>
            <person name="Patyshakuliyeva A."/>
            <person name="Rokas A."/>
            <person name="Ruiz-Duenas F.J."/>
            <person name="Sabat G."/>
            <person name="Salamov A."/>
            <person name="Samejima M."/>
            <person name="Schmutz J."/>
            <person name="Slot J.C."/>
            <person name="St John F."/>
            <person name="Stenlid J."/>
            <person name="Sun H."/>
            <person name="Sun S."/>
            <person name="Syed K."/>
            <person name="Tsang A."/>
            <person name="Wiebenga A."/>
            <person name="Young D."/>
            <person name="Pisabarro A."/>
            <person name="Eastwood D.C."/>
            <person name="Martin F."/>
            <person name="Cullen D."/>
            <person name="Grigoriev I.V."/>
            <person name="Hibbett D.S."/>
        </authorList>
    </citation>
    <scope>NUCLEOTIDE SEQUENCE [LARGE SCALE GENOMIC DNA]</scope>
    <source>
        <strain evidence="13">RWD-64-598 SS2</strain>
    </source>
</reference>
<gene>
    <name evidence="12" type="ORF">CONPUDRAFT_149142</name>
</gene>
<feature type="compositionally biased region" description="Basic and acidic residues" evidence="9">
    <location>
        <begin position="256"/>
        <end position="265"/>
    </location>
</feature>
<evidence type="ECO:0000313" key="12">
    <source>
        <dbReference type="EMBL" id="EIW87101.1"/>
    </source>
</evidence>
<feature type="compositionally biased region" description="Basic and acidic residues" evidence="9">
    <location>
        <begin position="222"/>
        <end position="237"/>
    </location>
</feature>
<proteinExistence type="predicted"/>
<evidence type="ECO:0000256" key="5">
    <source>
        <dbReference type="ARBA" id="ARBA00022989"/>
    </source>
</evidence>
<dbReference type="GeneID" id="19202558"/>
<evidence type="ECO:0000256" key="6">
    <source>
        <dbReference type="ARBA" id="ARBA00023055"/>
    </source>
</evidence>
<accession>A0A5M3N8B9</accession>
<feature type="compositionally biased region" description="Low complexity" evidence="9">
    <location>
        <begin position="74"/>
        <end position="114"/>
    </location>
</feature>
<comment type="subcellular location">
    <subcellularLocation>
        <location evidence="1">Endoplasmic reticulum membrane</location>
    </subcellularLocation>
</comment>
<dbReference type="GO" id="GO:0005789">
    <property type="term" value="C:endoplasmic reticulum membrane"/>
    <property type="evidence" value="ECO:0007669"/>
    <property type="project" value="UniProtKB-SubCell"/>
</dbReference>
<dbReference type="Proteomes" id="UP000053558">
    <property type="component" value="Unassembled WGS sequence"/>
</dbReference>
<dbReference type="InterPro" id="IPR031468">
    <property type="entry name" value="SMP_LBD"/>
</dbReference>
<evidence type="ECO:0000256" key="2">
    <source>
        <dbReference type="ARBA" id="ARBA00022448"/>
    </source>
</evidence>
<dbReference type="PROSITE" id="PS51257">
    <property type="entry name" value="PROKAR_LIPOPROTEIN"/>
    <property type="match status" value="1"/>
</dbReference>
<dbReference type="AlphaFoldDB" id="A0A5M3N8B9"/>
<dbReference type="InterPro" id="IPR019411">
    <property type="entry name" value="MMM1_dom"/>
</dbReference>
<dbReference type="OrthoDB" id="26740at2759"/>
<feature type="transmembrane region" description="Helical" evidence="10">
    <location>
        <begin position="7"/>
        <end position="31"/>
    </location>
</feature>
<evidence type="ECO:0000259" key="11">
    <source>
        <dbReference type="PROSITE" id="PS51847"/>
    </source>
</evidence>
<feature type="region of interest" description="Disordered" evidence="9">
    <location>
        <begin position="568"/>
        <end position="946"/>
    </location>
</feature>
<dbReference type="EMBL" id="JH711573">
    <property type="protein sequence ID" value="EIW87101.1"/>
    <property type="molecule type" value="Genomic_DNA"/>
</dbReference>
<keyword evidence="2" id="KW-0813">Transport</keyword>
<feature type="region of interest" description="Disordered" evidence="9">
    <location>
        <begin position="966"/>
        <end position="987"/>
    </location>
</feature>
<feature type="compositionally biased region" description="Low complexity" evidence="9">
    <location>
        <begin position="871"/>
        <end position="902"/>
    </location>
</feature>
<dbReference type="PANTHER" id="PTHR13466:SF19">
    <property type="entry name" value="NUCLEUS-VACUOLE JUNCTION PROTEIN 2"/>
    <property type="match status" value="1"/>
</dbReference>
<organism evidence="12 13">
    <name type="scientific">Coniophora puteana (strain RWD-64-598)</name>
    <name type="common">Brown rot fungus</name>
    <dbReference type="NCBI Taxonomy" id="741705"/>
    <lineage>
        <taxon>Eukaryota</taxon>
        <taxon>Fungi</taxon>
        <taxon>Dikarya</taxon>
        <taxon>Basidiomycota</taxon>
        <taxon>Agaricomycotina</taxon>
        <taxon>Agaricomycetes</taxon>
        <taxon>Agaricomycetidae</taxon>
        <taxon>Boletales</taxon>
        <taxon>Coniophorineae</taxon>
        <taxon>Coniophoraceae</taxon>
        <taxon>Coniophora</taxon>
    </lineage>
</organism>
<evidence type="ECO:0000313" key="13">
    <source>
        <dbReference type="Proteomes" id="UP000053558"/>
    </source>
</evidence>
<keyword evidence="6" id="KW-0445">Lipid transport</keyword>
<comment type="caution">
    <text evidence="12">The sequence shown here is derived from an EMBL/GenBank/DDBJ whole genome shotgun (WGS) entry which is preliminary data.</text>
</comment>
<keyword evidence="4" id="KW-0256">Endoplasmic reticulum</keyword>
<feature type="compositionally biased region" description="Low complexity" evidence="9">
    <location>
        <begin position="698"/>
        <end position="721"/>
    </location>
</feature>
<evidence type="ECO:0000256" key="7">
    <source>
        <dbReference type="ARBA" id="ARBA00023121"/>
    </source>
</evidence>
<evidence type="ECO:0000256" key="1">
    <source>
        <dbReference type="ARBA" id="ARBA00004586"/>
    </source>
</evidence>
<feature type="region of interest" description="Disordered" evidence="9">
    <location>
        <begin position="50"/>
        <end position="117"/>
    </location>
</feature>
<keyword evidence="13" id="KW-1185">Reference proteome</keyword>
<dbReference type="PANTHER" id="PTHR13466">
    <property type="entry name" value="TEX2 PROTEIN-RELATED"/>
    <property type="match status" value="1"/>
</dbReference>
<dbReference type="RefSeq" id="XP_007763705.1">
    <property type="nucleotide sequence ID" value="XM_007765515.1"/>
</dbReference>
<dbReference type="GO" id="GO:0032865">
    <property type="term" value="C:ERMES complex"/>
    <property type="evidence" value="ECO:0007669"/>
    <property type="project" value="TreeGrafter"/>
</dbReference>
<dbReference type="KEGG" id="cput:CONPUDRAFT_149142"/>
<feature type="region of interest" description="Disordered" evidence="9">
    <location>
        <begin position="256"/>
        <end position="279"/>
    </location>
</feature>
<feature type="compositionally biased region" description="Polar residues" evidence="9">
    <location>
        <begin position="904"/>
        <end position="918"/>
    </location>
</feature>
<dbReference type="CDD" id="cd21675">
    <property type="entry name" value="SMP_TEX2"/>
    <property type="match status" value="1"/>
</dbReference>
<keyword evidence="5 10" id="KW-1133">Transmembrane helix</keyword>
<evidence type="ECO:0000256" key="10">
    <source>
        <dbReference type="SAM" id="Phobius"/>
    </source>
</evidence>
<feature type="compositionally biased region" description="Polar residues" evidence="9">
    <location>
        <begin position="851"/>
        <end position="870"/>
    </location>
</feature>
<feature type="compositionally biased region" description="Pro residues" evidence="9">
    <location>
        <begin position="1171"/>
        <end position="1189"/>
    </location>
</feature>
<protein>
    <recommendedName>
        <fullName evidence="11">SMP-LTD domain-containing protein</fullName>
    </recommendedName>
</protein>
<dbReference type="OMA" id="KWGVNWG"/>
<evidence type="ECO:0000256" key="3">
    <source>
        <dbReference type="ARBA" id="ARBA00022692"/>
    </source>
</evidence>